<dbReference type="PRINTS" id="PR00702">
    <property type="entry name" value="ACRIFLAVINRP"/>
</dbReference>
<dbReference type="EMBL" id="JBIGHY010000006">
    <property type="protein sequence ID" value="MFG6415601.1"/>
    <property type="molecule type" value="Genomic_DNA"/>
</dbReference>
<dbReference type="SUPFAM" id="SSF82714">
    <property type="entry name" value="Multidrug efflux transporter AcrB TolC docking domain, DN and DC subdomains"/>
    <property type="match status" value="2"/>
</dbReference>
<dbReference type="Pfam" id="PF00873">
    <property type="entry name" value="ACR_tran"/>
    <property type="match status" value="1"/>
</dbReference>
<gene>
    <name evidence="2" type="ORF">ACG02S_17030</name>
</gene>
<accession>A0ABW7EQ31</accession>
<dbReference type="InterPro" id="IPR027463">
    <property type="entry name" value="AcrB_DN_DC_subdom"/>
</dbReference>
<organism evidence="2 3">
    <name type="scientific">Pelomonas dachongensis</name>
    <dbReference type="NCBI Taxonomy" id="3299029"/>
    <lineage>
        <taxon>Bacteria</taxon>
        <taxon>Pseudomonadati</taxon>
        <taxon>Pseudomonadota</taxon>
        <taxon>Betaproteobacteria</taxon>
        <taxon>Burkholderiales</taxon>
        <taxon>Sphaerotilaceae</taxon>
        <taxon>Roseateles</taxon>
    </lineage>
</organism>
<feature type="transmembrane region" description="Helical" evidence="1">
    <location>
        <begin position="439"/>
        <end position="459"/>
    </location>
</feature>
<dbReference type="InterPro" id="IPR001036">
    <property type="entry name" value="Acrflvin-R"/>
</dbReference>
<feature type="transmembrane region" description="Helical" evidence="1">
    <location>
        <begin position="995"/>
        <end position="1021"/>
    </location>
</feature>
<dbReference type="Gene3D" id="3.30.70.1430">
    <property type="entry name" value="Multidrug efflux transporter AcrB pore domain"/>
    <property type="match status" value="2"/>
</dbReference>
<protein>
    <submittedName>
        <fullName evidence="2">MdtB/MuxB family multidrug efflux RND transporter permease subunit</fullName>
    </submittedName>
</protein>
<dbReference type="Gene3D" id="1.20.1640.10">
    <property type="entry name" value="Multidrug efflux transporter AcrB transmembrane domain"/>
    <property type="match status" value="2"/>
</dbReference>
<feature type="transmembrane region" description="Helical" evidence="1">
    <location>
        <begin position="917"/>
        <end position="942"/>
    </location>
</feature>
<evidence type="ECO:0000256" key="1">
    <source>
        <dbReference type="SAM" id="Phobius"/>
    </source>
</evidence>
<feature type="transmembrane region" description="Helical" evidence="1">
    <location>
        <begin position="536"/>
        <end position="556"/>
    </location>
</feature>
<dbReference type="SUPFAM" id="SSF82866">
    <property type="entry name" value="Multidrug efflux transporter AcrB transmembrane domain"/>
    <property type="match status" value="2"/>
</dbReference>
<dbReference type="Gene3D" id="3.30.70.1320">
    <property type="entry name" value="Multidrug efflux transporter AcrB pore domain like"/>
    <property type="match status" value="1"/>
</dbReference>
<dbReference type="SUPFAM" id="SSF82693">
    <property type="entry name" value="Multidrug efflux transporter AcrB pore domain, PN1, PN2, PC1 and PC2 subdomains"/>
    <property type="match status" value="4"/>
</dbReference>
<keyword evidence="1" id="KW-1133">Transmembrane helix</keyword>
<evidence type="ECO:0000313" key="3">
    <source>
        <dbReference type="Proteomes" id="UP001606300"/>
    </source>
</evidence>
<proteinExistence type="predicted"/>
<sequence length="1040" mass="110190">MNPSRLFIERPVATSLLMLAIVLAGALAYRLLPVAALPEVDYPTIQVTTLYPGASPDVMTSSVTAPLERQFGQMPGLGQMSSTSSGGASVITLRFDLSVSLDVAEQEVQAAINAGSNLLPSDLPMPPVYSKVNPADAPVLTLAVSSTTLPVTRVHDLVESRLAQKLSQVPGVGMVGIAGGRRPAVRIQANPGALATLGLSIDDVRTAIAAANVNQSKGSFDGPLRASTLDANDQLKSAAEYANLVIAYKSGNAVRLRDVAQLVDDAENLRLAAWAGSSGQPSTTAVILNVQRQPGANVIETVDRVRAVLPQLQASLPASIDVQVLGDRTETIRASVRDVQHELLFAIVLVIGVIFVFLRSLPATIIPAVAVPVSLVGTFGVMYLAGFSINNLTLVALVISTGFVVDDAIVMIENIARHMEEGGEGVSAFAAALTGSKQIGFTIISLTVSLIAVLIPLLFMGDVVGRLFHEFAITLAVSILISAFVSLTLTPMMCARLLKHEHPEDHGRLWHAVGDMFDRTIAGYGRMLTWVLDRSAATLLVFVATLGLTAVLYLMVPKGFFPVQDTGQIQGITEAAQSVSFGAMAEHQQRLAERVLQDPAVQSVSSFIGVDGGNTTLNQGRLQIVLKPLDSGRPRAPEVTRRITEAVRNVPGIALYLQPVQDLTIEDRIAKTQYQFTLSSPDSAELSRATTAVLERLRSLTQLADVASDQQEQGLQAFVDIDRDAAGRLGVSVAAIDSTLYSAFGQRLISTIFTQSNQYRVVLEVAPSFRDGLDGLNKLYVPGTGGVQVPLSSVARFSERLAPLAVNHIAQFPSSTVSFNLAPGASLGEAVQAIQAEVAALQLPLSVETRFEGAALAFQASLTSTLLLILAAIVTMYIVLGVLYESTIHPLTILSTLPSAGLGALLALLAFRLDLDIIAIIGIVLLIGIVKKNAIMMIDFALEAERDMGMAPREAIHQACLLRFRPILMTTMAALLGALPLMLGTGVGSELRHPLGVVMVGGLIVSQLLTLFTTPVIYLGFSALAARLKRGRGKTAEASA</sequence>
<comment type="caution">
    <text evidence="2">The sequence shown here is derived from an EMBL/GenBank/DDBJ whole genome shotgun (WGS) entry which is preliminary data.</text>
</comment>
<feature type="transmembrane region" description="Helical" evidence="1">
    <location>
        <begin position="962"/>
        <end position="983"/>
    </location>
</feature>
<dbReference type="Proteomes" id="UP001606300">
    <property type="component" value="Unassembled WGS sequence"/>
</dbReference>
<keyword evidence="3" id="KW-1185">Reference proteome</keyword>
<reference evidence="2 3" key="1">
    <citation type="submission" date="2024-09" db="EMBL/GenBank/DDBJ databases">
        <title>Novel species of the genus Pelomonas and Roseateles isolated from streams.</title>
        <authorList>
            <person name="Lu H."/>
        </authorList>
    </citation>
    <scope>NUCLEOTIDE SEQUENCE [LARGE SCALE GENOMIC DNA]</scope>
    <source>
        <strain evidence="2 3">DC23W</strain>
    </source>
</reference>
<dbReference type="NCBIfam" id="NF033617">
    <property type="entry name" value="RND_permease_2"/>
    <property type="match status" value="1"/>
</dbReference>
<evidence type="ECO:0000313" key="2">
    <source>
        <dbReference type="EMBL" id="MFG6415601.1"/>
    </source>
</evidence>
<dbReference type="NCBIfam" id="NF007798">
    <property type="entry name" value="PRK10503.1"/>
    <property type="match status" value="1"/>
</dbReference>
<dbReference type="PANTHER" id="PTHR32063">
    <property type="match status" value="1"/>
</dbReference>
<keyword evidence="1" id="KW-0812">Transmembrane</keyword>
<dbReference type="PANTHER" id="PTHR32063:SF21">
    <property type="entry name" value="MULTIDRUG RESISTANCE PROTEIN MDTB"/>
    <property type="match status" value="1"/>
</dbReference>
<feature type="transmembrane region" description="Helical" evidence="1">
    <location>
        <begin position="866"/>
        <end position="884"/>
    </location>
</feature>
<name>A0ABW7EQ31_9BURK</name>
<feature type="transmembrane region" description="Helical" evidence="1">
    <location>
        <begin position="471"/>
        <end position="490"/>
    </location>
</feature>
<feature type="transmembrane region" description="Helical" evidence="1">
    <location>
        <begin position="365"/>
        <end position="386"/>
    </location>
</feature>
<dbReference type="RefSeq" id="WP_394471671.1">
    <property type="nucleotide sequence ID" value="NZ_JBIGHY010000006.1"/>
</dbReference>
<dbReference type="Gene3D" id="3.30.2090.10">
    <property type="entry name" value="Multidrug efflux transporter AcrB TolC docking domain, DN and DC subdomains"/>
    <property type="match status" value="2"/>
</dbReference>
<dbReference type="Gene3D" id="3.30.70.1440">
    <property type="entry name" value="Multidrug efflux transporter AcrB pore domain"/>
    <property type="match status" value="1"/>
</dbReference>
<keyword evidence="1" id="KW-0472">Membrane</keyword>
<feature type="transmembrane region" description="Helical" evidence="1">
    <location>
        <begin position="339"/>
        <end position="358"/>
    </location>
</feature>
<feature type="transmembrane region" description="Helical" evidence="1">
    <location>
        <begin position="392"/>
        <end position="412"/>
    </location>
</feature>